<dbReference type="InterPro" id="IPR007867">
    <property type="entry name" value="GMC_OxRtase_C"/>
</dbReference>
<dbReference type="PANTHER" id="PTHR11552">
    <property type="entry name" value="GLUCOSE-METHANOL-CHOLINE GMC OXIDOREDUCTASE"/>
    <property type="match status" value="1"/>
</dbReference>
<dbReference type="GO" id="GO:0016614">
    <property type="term" value="F:oxidoreductase activity, acting on CH-OH group of donors"/>
    <property type="evidence" value="ECO:0007669"/>
    <property type="project" value="InterPro"/>
</dbReference>
<dbReference type="InterPro" id="IPR012132">
    <property type="entry name" value="GMC_OxRdtase"/>
</dbReference>
<feature type="binding site" evidence="6">
    <location>
        <position position="256"/>
    </location>
    <ligand>
        <name>FAD</name>
        <dbReference type="ChEBI" id="CHEBI:57692"/>
    </ligand>
</feature>
<evidence type="ECO:0000256" key="5">
    <source>
        <dbReference type="PIRSR" id="PIRSR000137-1"/>
    </source>
</evidence>
<evidence type="ECO:0000313" key="8">
    <source>
        <dbReference type="EMBL" id="KDQ20476.1"/>
    </source>
</evidence>
<evidence type="ECO:0000256" key="1">
    <source>
        <dbReference type="ARBA" id="ARBA00001974"/>
    </source>
</evidence>
<dbReference type="InParanoid" id="A0A067N9M3"/>
<organism evidence="8 9">
    <name type="scientific">Botryobasidium botryosum (strain FD-172 SS1)</name>
    <dbReference type="NCBI Taxonomy" id="930990"/>
    <lineage>
        <taxon>Eukaryota</taxon>
        <taxon>Fungi</taxon>
        <taxon>Dikarya</taxon>
        <taxon>Basidiomycota</taxon>
        <taxon>Agaricomycotina</taxon>
        <taxon>Agaricomycetes</taxon>
        <taxon>Cantharellales</taxon>
        <taxon>Botryobasidiaceae</taxon>
        <taxon>Botryobasidium</taxon>
    </lineage>
</organism>
<accession>A0A067N9M3</accession>
<comment type="similarity">
    <text evidence="2">Belongs to the GMC oxidoreductase family.</text>
</comment>
<evidence type="ECO:0000259" key="7">
    <source>
        <dbReference type="PROSITE" id="PS00624"/>
    </source>
</evidence>
<dbReference type="InterPro" id="IPR036188">
    <property type="entry name" value="FAD/NAD-bd_sf"/>
</dbReference>
<dbReference type="AlphaFoldDB" id="A0A067N9M3"/>
<dbReference type="EMBL" id="KL198017">
    <property type="protein sequence ID" value="KDQ20476.1"/>
    <property type="molecule type" value="Genomic_DNA"/>
</dbReference>
<gene>
    <name evidence="8" type="ORF">BOTBODRAFT_151181</name>
</gene>
<evidence type="ECO:0000256" key="6">
    <source>
        <dbReference type="PIRSR" id="PIRSR000137-2"/>
    </source>
</evidence>
<dbReference type="Gene3D" id="3.30.560.10">
    <property type="entry name" value="Glucose Oxidase, domain 3"/>
    <property type="match status" value="1"/>
</dbReference>
<dbReference type="STRING" id="930990.A0A067N9M3"/>
<feature type="active site" description="Proton donor" evidence="5">
    <location>
        <position position="544"/>
    </location>
</feature>
<dbReference type="Gene3D" id="3.50.50.60">
    <property type="entry name" value="FAD/NAD(P)-binding domain"/>
    <property type="match status" value="1"/>
</dbReference>
<dbReference type="Pfam" id="PF05199">
    <property type="entry name" value="GMC_oxred_C"/>
    <property type="match status" value="1"/>
</dbReference>
<feature type="domain" description="Glucose-methanol-choline oxidoreductase N-terminal" evidence="7">
    <location>
        <begin position="296"/>
        <end position="310"/>
    </location>
</feature>
<protein>
    <recommendedName>
        <fullName evidence="7">Glucose-methanol-choline oxidoreductase N-terminal domain-containing protein</fullName>
    </recommendedName>
</protein>
<dbReference type="PANTHER" id="PTHR11552:SF147">
    <property type="entry name" value="CHOLINE DEHYDROGENASE, MITOCHONDRIAL"/>
    <property type="match status" value="1"/>
</dbReference>
<reference evidence="9" key="1">
    <citation type="journal article" date="2014" name="Proc. Natl. Acad. Sci. U.S.A.">
        <title>Extensive sampling of basidiomycete genomes demonstrates inadequacy of the white-rot/brown-rot paradigm for wood decay fungi.</title>
        <authorList>
            <person name="Riley R."/>
            <person name="Salamov A.A."/>
            <person name="Brown D.W."/>
            <person name="Nagy L.G."/>
            <person name="Floudas D."/>
            <person name="Held B.W."/>
            <person name="Levasseur A."/>
            <person name="Lombard V."/>
            <person name="Morin E."/>
            <person name="Otillar R."/>
            <person name="Lindquist E.A."/>
            <person name="Sun H."/>
            <person name="LaButti K.M."/>
            <person name="Schmutz J."/>
            <person name="Jabbour D."/>
            <person name="Luo H."/>
            <person name="Baker S.E."/>
            <person name="Pisabarro A.G."/>
            <person name="Walton J.D."/>
            <person name="Blanchette R.A."/>
            <person name="Henrissat B."/>
            <person name="Martin F."/>
            <person name="Cullen D."/>
            <person name="Hibbett D.S."/>
            <person name="Grigoriev I.V."/>
        </authorList>
    </citation>
    <scope>NUCLEOTIDE SEQUENCE [LARGE SCALE GENOMIC DNA]</scope>
    <source>
        <strain evidence="9">FD-172 SS1</strain>
    </source>
</reference>
<dbReference type="PROSITE" id="PS00624">
    <property type="entry name" value="GMC_OXRED_2"/>
    <property type="match status" value="1"/>
</dbReference>
<dbReference type="SUPFAM" id="SSF51905">
    <property type="entry name" value="FAD/NAD(P)-binding domain"/>
    <property type="match status" value="1"/>
</dbReference>
<dbReference type="SUPFAM" id="SSF54373">
    <property type="entry name" value="FAD-linked reductases, C-terminal domain"/>
    <property type="match status" value="1"/>
</dbReference>
<name>A0A067N9M3_BOTB1</name>
<sequence length="611" mass="66088">MGASPSKPRYQSDPARFATHAAGGTSDKTEWACYDYVILGGGTAGAVLANRLSEDPSVSVLVIEAGKNMAEELFSRIPLTFGKLFHTPSDWAYDTVPQPTMKGRELFWPRGKGLGGCSSLNGLIYQHCSPSDFEEWEQKGATGWGYESLRPYFRKSEKFTPAPGHSDVSVAERGQEGLWETSFITPRPTTSAFIEAAQTVGIPYNPDFNTSKGCLGVSQFSTIIDQKGERSSTNTAYLQTEAGRRQNLTIAIETRVTKLIFDTADPTRVIGVEVAKSESSPKFYVKARREVIIATGAIGTPQLLLVSGIGAKDELEKLSIPVVKDLPAVGKNLYDHLHAAFGFRAKKGESLNACGTPTGSLMPLIQWLITGRGPLLSNVAEAAVFVRSDDKSIAWEAKGAKEVEVEDTTSGPQSPDLELISVPVAFIDHGSVPPPPGSDTFTIAPTLLRPQSHGHVALRTANIWDKPIIDPNHFAVENDMKVFVKGMRLAMRIARSEPLKSHLQLKDHSMDTTDVFWPGDADPDQVPDEALAEWIRGNAYTIYHPIGTARIGTDETDSVVDPELRVHGIQGLRVVDASVFPTQVSGHPCAVVVAIAERAADLIKKAASAST</sequence>
<evidence type="ECO:0000313" key="9">
    <source>
        <dbReference type="Proteomes" id="UP000027195"/>
    </source>
</evidence>
<evidence type="ECO:0000256" key="2">
    <source>
        <dbReference type="ARBA" id="ARBA00010790"/>
    </source>
</evidence>
<proteinExistence type="inferred from homology"/>
<dbReference type="OrthoDB" id="269227at2759"/>
<keyword evidence="4 6" id="KW-0274">FAD</keyword>
<evidence type="ECO:0000256" key="3">
    <source>
        <dbReference type="ARBA" id="ARBA00022630"/>
    </source>
</evidence>
<keyword evidence="9" id="KW-1185">Reference proteome</keyword>
<dbReference type="HOGENOM" id="CLU_002865_7_2_1"/>
<keyword evidence="3" id="KW-0285">Flavoprotein</keyword>
<dbReference type="Proteomes" id="UP000027195">
    <property type="component" value="Unassembled WGS sequence"/>
</dbReference>
<dbReference type="Pfam" id="PF00732">
    <property type="entry name" value="GMC_oxred_N"/>
    <property type="match status" value="1"/>
</dbReference>
<feature type="active site" description="Proton acceptor" evidence="5">
    <location>
        <position position="587"/>
    </location>
</feature>
<dbReference type="InterPro" id="IPR000172">
    <property type="entry name" value="GMC_OxRdtase_N"/>
</dbReference>
<comment type="cofactor">
    <cofactor evidence="1 6">
        <name>FAD</name>
        <dbReference type="ChEBI" id="CHEBI:57692"/>
    </cofactor>
</comment>
<dbReference type="GO" id="GO:0050660">
    <property type="term" value="F:flavin adenine dinucleotide binding"/>
    <property type="evidence" value="ECO:0007669"/>
    <property type="project" value="InterPro"/>
</dbReference>
<dbReference type="PIRSF" id="PIRSF000137">
    <property type="entry name" value="Alcohol_oxidase"/>
    <property type="match status" value="1"/>
</dbReference>
<evidence type="ECO:0000256" key="4">
    <source>
        <dbReference type="ARBA" id="ARBA00022827"/>
    </source>
</evidence>